<name>A0A7M7N2Q8_STRPU</name>
<feature type="domain" description="Protein kinase" evidence="1">
    <location>
        <begin position="92"/>
        <end position="275"/>
    </location>
</feature>
<dbReference type="EnsemblMetazoa" id="XM_030974477">
    <property type="protein sequence ID" value="XP_030830337"/>
    <property type="gene ID" value="LOC115919889"/>
</dbReference>
<organism evidence="2 3">
    <name type="scientific">Strongylocentrotus purpuratus</name>
    <name type="common">Purple sea urchin</name>
    <dbReference type="NCBI Taxonomy" id="7668"/>
    <lineage>
        <taxon>Eukaryota</taxon>
        <taxon>Metazoa</taxon>
        <taxon>Echinodermata</taxon>
        <taxon>Eleutherozoa</taxon>
        <taxon>Echinozoa</taxon>
        <taxon>Echinoidea</taxon>
        <taxon>Euechinoidea</taxon>
        <taxon>Echinacea</taxon>
        <taxon>Camarodonta</taxon>
        <taxon>Echinidea</taxon>
        <taxon>Strongylocentrotidae</taxon>
        <taxon>Strongylocentrotus</taxon>
    </lineage>
</organism>
<dbReference type="PANTHER" id="PTHR44329:SF214">
    <property type="entry name" value="PROTEIN KINASE DOMAIN-CONTAINING PROTEIN"/>
    <property type="match status" value="1"/>
</dbReference>
<dbReference type="KEGG" id="spu:115919889"/>
<proteinExistence type="predicted"/>
<sequence>MLFLFSPGERERCELKEMLEDLQYQMCRQESLIKKLRYQLSVFHKNVLHEKDSMYDNMAYVDRAVVEHIPSDVVVPVIKPEDLSFLVGADVDEDDVLIGKGLFGKVFLRQYQGEAVAVKVPYISEAVRDEDDEMRMVRIKADYARITMEALVNLAFADHPSFPKTLGIVDIEGAPSLILEFLGDKETGMIYSLSQAIKFQIPALSKEHWFLIMMDIIHGLKSMHEKGLLHNDLKANNILLQWQLEDQRWHAFIIDMAKSRLRPFPSGTNRCLRRR</sequence>
<dbReference type="InParanoid" id="A0A7M7N2Q8"/>
<dbReference type="Gene3D" id="1.10.510.10">
    <property type="entry name" value="Transferase(Phosphotransferase) domain 1"/>
    <property type="match status" value="1"/>
</dbReference>
<dbReference type="GeneID" id="115919889"/>
<accession>A0A7M7N2Q8</accession>
<dbReference type="RefSeq" id="XP_030830337.1">
    <property type="nucleotide sequence ID" value="XM_030974477.1"/>
</dbReference>
<dbReference type="OrthoDB" id="6097776at2759"/>
<evidence type="ECO:0000313" key="2">
    <source>
        <dbReference type="EnsemblMetazoa" id="XP_030830337"/>
    </source>
</evidence>
<dbReference type="Proteomes" id="UP000007110">
    <property type="component" value="Unassembled WGS sequence"/>
</dbReference>
<dbReference type="PANTHER" id="PTHR44329">
    <property type="entry name" value="SERINE/THREONINE-PROTEIN KINASE TNNI3K-RELATED"/>
    <property type="match status" value="1"/>
</dbReference>
<dbReference type="InterPro" id="IPR008271">
    <property type="entry name" value="Ser/Thr_kinase_AS"/>
</dbReference>
<dbReference type="Pfam" id="PF00069">
    <property type="entry name" value="Pkinase"/>
    <property type="match status" value="1"/>
</dbReference>
<keyword evidence="3" id="KW-1185">Reference proteome</keyword>
<protein>
    <recommendedName>
        <fullName evidence="1">Protein kinase domain-containing protein</fullName>
    </recommendedName>
</protein>
<reference evidence="3" key="1">
    <citation type="submission" date="2015-02" db="EMBL/GenBank/DDBJ databases">
        <title>Genome sequencing for Strongylocentrotus purpuratus.</title>
        <authorList>
            <person name="Murali S."/>
            <person name="Liu Y."/>
            <person name="Vee V."/>
            <person name="English A."/>
            <person name="Wang M."/>
            <person name="Skinner E."/>
            <person name="Han Y."/>
            <person name="Muzny D.M."/>
            <person name="Worley K.C."/>
            <person name="Gibbs R.A."/>
        </authorList>
    </citation>
    <scope>NUCLEOTIDE SEQUENCE</scope>
</reference>
<dbReference type="InterPro" id="IPR000719">
    <property type="entry name" value="Prot_kinase_dom"/>
</dbReference>
<dbReference type="GO" id="GO:0005524">
    <property type="term" value="F:ATP binding"/>
    <property type="evidence" value="ECO:0007669"/>
    <property type="project" value="InterPro"/>
</dbReference>
<dbReference type="Gene3D" id="3.30.200.20">
    <property type="entry name" value="Phosphorylase Kinase, domain 1"/>
    <property type="match status" value="1"/>
</dbReference>
<evidence type="ECO:0000313" key="3">
    <source>
        <dbReference type="Proteomes" id="UP000007110"/>
    </source>
</evidence>
<dbReference type="SUPFAM" id="SSF56112">
    <property type="entry name" value="Protein kinase-like (PK-like)"/>
    <property type="match status" value="1"/>
</dbReference>
<dbReference type="InterPro" id="IPR051681">
    <property type="entry name" value="Ser/Thr_Kinases-Pseudokinases"/>
</dbReference>
<dbReference type="PROSITE" id="PS00108">
    <property type="entry name" value="PROTEIN_KINASE_ST"/>
    <property type="match status" value="1"/>
</dbReference>
<reference evidence="2" key="2">
    <citation type="submission" date="2021-01" db="UniProtKB">
        <authorList>
            <consortium name="EnsemblMetazoa"/>
        </authorList>
    </citation>
    <scope>IDENTIFICATION</scope>
</reference>
<dbReference type="AlphaFoldDB" id="A0A7M7N2Q8"/>
<dbReference type="PROSITE" id="PS50011">
    <property type="entry name" value="PROTEIN_KINASE_DOM"/>
    <property type="match status" value="1"/>
</dbReference>
<dbReference type="InterPro" id="IPR011009">
    <property type="entry name" value="Kinase-like_dom_sf"/>
</dbReference>
<dbReference type="GO" id="GO:0004672">
    <property type="term" value="F:protein kinase activity"/>
    <property type="evidence" value="ECO:0007669"/>
    <property type="project" value="InterPro"/>
</dbReference>
<evidence type="ECO:0000259" key="1">
    <source>
        <dbReference type="PROSITE" id="PS50011"/>
    </source>
</evidence>